<dbReference type="RefSeq" id="WP_067371383.1">
    <property type="nucleotide sequence ID" value="NZ_JBIUBN010000011.1"/>
</dbReference>
<comment type="caution">
    <text evidence="1">The sequence shown here is derived from an EMBL/GenBank/DDBJ whole genome shotgun (WGS) entry which is preliminary data.</text>
</comment>
<dbReference type="OrthoDB" id="3781969at2"/>
<protein>
    <recommendedName>
        <fullName evidence="3">Roadblock/LAMTOR2 domain-containing protein</fullName>
    </recommendedName>
</protein>
<gene>
    <name evidence="1" type="ORF">AWW66_25800</name>
</gene>
<accession>A0A136PLB4</accession>
<reference evidence="1 2" key="1">
    <citation type="submission" date="2016-01" db="EMBL/GenBank/DDBJ databases">
        <title>Whole genome sequence and analysis of Micromonospora rosaria DSM 803, which can produce antibacterial substance rosamicin.</title>
        <authorList>
            <person name="Yang H."/>
            <person name="He X."/>
            <person name="Zhu D."/>
        </authorList>
    </citation>
    <scope>NUCLEOTIDE SEQUENCE [LARGE SCALE GENOMIC DNA]</scope>
    <source>
        <strain evidence="1 2">DSM 803</strain>
    </source>
</reference>
<sequence length="123" mass="13342">MANLDTALKDAMTIDGAIGIALVDYTSGMTLGVAGGTPEIDLTVAAAGNTDVVRAKLRTIEMLQLNDEIEDMLITLGSQYHIIRPLTGRTGKGLFLYLMLSKARSNLALARHRLRTIEEQLEL</sequence>
<evidence type="ECO:0000313" key="1">
    <source>
        <dbReference type="EMBL" id="KXK59143.1"/>
    </source>
</evidence>
<dbReference type="EMBL" id="LRQV01000129">
    <property type="protein sequence ID" value="KXK59143.1"/>
    <property type="molecule type" value="Genomic_DNA"/>
</dbReference>
<dbReference type="Proteomes" id="UP000070620">
    <property type="component" value="Unassembled WGS sequence"/>
</dbReference>
<evidence type="ECO:0008006" key="3">
    <source>
        <dbReference type="Google" id="ProtNLM"/>
    </source>
</evidence>
<keyword evidence="2" id="KW-1185">Reference proteome</keyword>
<dbReference type="AlphaFoldDB" id="A0A136PLB4"/>
<evidence type="ECO:0000313" key="2">
    <source>
        <dbReference type="Proteomes" id="UP000070620"/>
    </source>
</evidence>
<name>A0A136PLB4_9ACTN</name>
<proteinExistence type="predicted"/>
<organism evidence="1 2">
    <name type="scientific">Micromonospora rosaria</name>
    <dbReference type="NCBI Taxonomy" id="47874"/>
    <lineage>
        <taxon>Bacteria</taxon>
        <taxon>Bacillati</taxon>
        <taxon>Actinomycetota</taxon>
        <taxon>Actinomycetes</taxon>
        <taxon>Micromonosporales</taxon>
        <taxon>Micromonosporaceae</taxon>
        <taxon>Micromonospora</taxon>
    </lineage>
</organism>